<evidence type="ECO:0000313" key="4">
    <source>
        <dbReference type="EMBL" id="GFH28162.1"/>
    </source>
</evidence>
<keyword evidence="1 2" id="KW-0694">RNA-binding</keyword>
<evidence type="ECO:0000256" key="1">
    <source>
        <dbReference type="ARBA" id="ARBA00022884"/>
    </source>
</evidence>
<dbReference type="Proteomes" id="UP000485058">
    <property type="component" value="Unassembled WGS sequence"/>
</dbReference>
<dbReference type="InterPro" id="IPR048289">
    <property type="entry name" value="RRM2_NsCP33-like"/>
</dbReference>
<evidence type="ECO:0000313" key="5">
    <source>
        <dbReference type="Proteomes" id="UP000485058"/>
    </source>
</evidence>
<dbReference type="CDD" id="cd21608">
    <property type="entry name" value="RRM2_NsCP33_like"/>
    <property type="match status" value="1"/>
</dbReference>
<comment type="caution">
    <text evidence="4">The sequence shown here is derived from an EMBL/GenBank/DDBJ whole genome shotgun (WGS) entry which is preliminary data.</text>
</comment>
<sequence>MMMSRASNSGIALARRVFVAAPRARLSTVKVAAAYGAQGVKIYVGNLSWESTNEDVAEHFGTFGTVVDCNVVMDRETGRSRGFAFVTMSDGAEEAIAELNESEFMSRNIRVRQAEERERPGAF</sequence>
<proteinExistence type="predicted"/>
<dbReference type="GO" id="GO:0003723">
    <property type="term" value="F:RNA binding"/>
    <property type="evidence" value="ECO:0007669"/>
    <property type="project" value="UniProtKB-UniRule"/>
</dbReference>
<dbReference type="InterPro" id="IPR000504">
    <property type="entry name" value="RRM_dom"/>
</dbReference>
<evidence type="ECO:0000256" key="2">
    <source>
        <dbReference type="PROSITE-ProRule" id="PRU00176"/>
    </source>
</evidence>
<gene>
    <name evidence="4" type="ORF">HaLaN_26606</name>
</gene>
<dbReference type="Pfam" id="PF00076">
    <property type="entry name" value="RRM_1"/>
    <property type="match status" value="1"/>
</dbReference>
<dbReference type="AlphaFoldDB" id="A0A6A0A6K7"/>
<dbReference type="Gene3D" id="3.30.70.330">
    <property type="match status" value="1"/>
</dbReference>
<dbReference type="PROSITE" id="PS50102">
    <property type="entry name" value="RRM"/>
    <property type="match status" value="1"/>
</dbReference>
<organism evidence="4 5">
    <name type="scientific">Haematococcus lacustris</name>
    <name type="common">Green alga</name>
    <name type="synonym">Haematococcus pluvialis</name>
    <dbReference type="NCBI Taxonomy" id="44745"/>
    <lineage>
        <taxon>Eukaryota</taxon>
        <taxon>Viridiplantae</taxon>
        <taxon>Chlorophyta</taxon>
        <taxon>core chlorophytes</taxon>
        <taxon>Chlorophyceae</taxon>
        <taxon>CS clade</taxon>
        <taxon>Chlamydomonadales</taxon>
        <taxon>Haematococcaceae</taxon>
        <taxon>Haematococcus</taxon>
    </lineage>
</organism>
<evidence type="ECO:0000259" key="3">
    <source>
        <dbReference type="PROSITE" id="PS50102"/>
    </source>
</evidence>
<keyword evidence="5" id="KW-1185">Reference proteome</keyword>
<name>A0A6A0A6K7_HAELA</name>
<dbReference type="EMBL" id="BLLF01003769">
    <property type="protein sequence ID" value="GFH28162.1"/>
    <property type="molecule type" value="Genomic_DNA"/>
</dbReference>
<dbReference type="InterPro" id="IPR012677">
    <property type="entry name" value="Nucleotide-bd_a/b_plait_sf"/>
</dbReference>
<feature type="domain" description="RRM" evidence="3">
    <location>
        <begin position="40"/>
        <end position="116"/>
    </location>
</feature>
<dbReference type="PANTHER" id="PTHR15241:SF304">
    <property type="entry name" value="RRM DOMAIN-CONTAINING PROTEIN"/>
    <property type="match status" value="1"/>
</dbReference>
<dbReference type="InterPro" id="IPR035979">
    <property type="entry name" value="RBD_domain_sf"/>
</dbReference>
<dbReference type="SUPFAM" id="SSF54928">
    <property type="entry name" value="RNA-binding domain, RBD"/>
    <property type="match status" value="1"/>
</dbReference>
<protein>
    <submittedName>
        <fullName evidence="4">RRM domain-containing protein</fullName>
    </submittedName>
</protein>
<dbReference type="SMART" id="SM00360">
    <property type="entry name" value="RRM"/>
    <property type="match status" value="1"/>
</dbReference>
<accession>A0A6A0A6K7</accession>
<reference evidence="4 5" key="1">
    <citation type="submission" date="2020-02" db="EMBL/GenBank/DDBJ databases">
        <title>Draft genome sequence of Haematococcus lacustris strain NIES-144.</title>
        <authorList>
            <person name="Morimoto D."/>
            <person name="Nakagawa S."/>
            <person name="Yoshida T."/>
            <person name="Sawayama S."/>
        </authorList>
    </citation>
    <scope>NUCLEOTIDE SEQUENCE [LARGE SCALE GENOMIC DNA]</scope>
    <source>
        <strain evidence="4 5">NIES-144</strain>
    </source>
</reference>
<dbReference type="PANTHER" id="PTHR15241">
    <property type="entry name" value="TRANSFORMER-2-RELATED"/>
    <property type="match status" value="1"/>
</dbReference>